<evidence type="ECO:0000256" key="5">
    <source>
        <dbReference type="ARBA" id="ARBA00022989"/>
    </source>
</evidence>
<dbReference type="Proteomes" id="UP000190027">
    <property type="component" value="Unassembled WGS sequence"/>
</dbReference>
<evidence type="ECO:0000256" key="2">
    <source>
        <dbReference type="ARBA" id="ARBA00008914"/>
    </source>
</evidence>
<evidence type="ECO:0000256" key="3">
    <source>
        <dbReference type="ARBA" id="ARBA00022475"/>
    </source>
</evidence>
<feature type="domain" description="OmpA-like" evidence="8">
    <location>
        <begin position="128"/>
        <end position="249"/>
    </location>
</feature>
<evidence type="ECO:0000313" key="9">
    <source>
        <dbReference type="EMBL" id="SKA77196.1"/>
    </source>
</evidence>
<dbReference type="GO" id="GO:0005886">
    <property type="term" value="C:plasma membrane"/>
    <property type="evidence" value="ECO:0007669"/>
    <property type="project" value="UniProtKB-SubCell"/>
</dbReference>
<keyword evidence="6 7" id="KW-0472">Membrane</keyword>
<dbReference type="AlphaFoldDB" id="A0A1T4WIM2"/>
<comment type="similarity">
    <text evidence="2">Belongs to the MotB family.</text>
</comment>
<dbReference type="Pfam" id="PF13677">
    <property type="entry name" value="MotB_plug"/>
    <property type="match status" value="1"/>
</dbReference>
<reference evidence="9 10" key="1">
    <citation type="submission" date="2017-02" db="EMBL/GenBank/DDBJ databases">
        <authorList>
            <person name="Peterson S.W."/>
        </authorList>
    </citation>
    <scope>NUCLEOTIDE SEQUENCE [LARGE SCALE GENOMIC DNA]</scope>
    <source>
        <strain evidence="9 10">DSM 16080</strain>
    </source>
</reference>
<evidence type="ECO:0000256" key="4">
    <source>
        <dbReference type="ARBA" id="ARBA00022692"/>
    </source>
</evidence>
<evidence type="ECO:0000313" key="10">
    <source>
        <dbReference type="Proteomes" id="UP000190027"/>
    </source>
</evidence>
<keyword evidence="10" id="KW-1185">Reference proteome</keyword>
<keyword evidence="4" id="KW-0812">Transmembrane</keyword>
<dbReference type="RefSeq" id="WP_234990621.1">
    <property type="nucleotide sequence ID" value="NZ_FUYC01000003.1"/>
</dbReference>
<sequence length="252" mass="28144">MCAQKSFATSDEALLSANYEDEEEGREWLTTFADLSMLLLVFFILLYSMSTLDNEKFSETFSSVTQALSGQMEQIATSRITQEEAGVLLDQVMLQRQIVESQRKVFSEVKALQTEKGIEGVVSATFENGLITLRAPGDVFFSPGQVALSPLGEKIMMTMKDFFIQHPDQVINIRGYTDDTQPTGRVYQDNWEVSALRAVNVLRFLLDQGIEPGRLTATGLASLNPIVPNTSAANRAKNRRVEFILEKRVTTN</sequence>
<proteinExistence type="inferred from homology"/>
<evidence type="ECO:0000256" key="6">
    <source>
        <dbReference type="ARBA" id="ARBA00023136"/>
    </source>
</evidence>
<keyword evidence="5" id="KW-1133">Transmembrane helix</keyword>
<dbReference type="PANTHER" id="PTHR30329:SF21">
    <property type="entry name" value="LIPOPROTEIN YIAD-RELATED"/>
    <property type="match status" value="1"/>
</dbReference>
<dbReference type="Pfam" id="PF00691">
    <property type="entry name" value="OmpA"/>
    <property type="match status" value="1"/>
</dbReference>
<dbReference type="Gene3D" id="3.30.1330.60">
    <property type="entry name" value="OmpA-like domain"/>
    <property type="match status" value="1"/>
</dbReference>
<dbReference type="PROSITE" id="PS51123">
    <property type="entry name" value="OMPA_2"/>
    <property type="match status" value="1"/>
</dbReference>
<gene>
    <name evidence="9" type="ORF">SAMN02745704_00957</name>
</gene>
<protein>
    <submittedName>
        <fullName evidence="9">Chemotaxis protein MotB</fullName>
    </submittedName>
</protein>
<dbReference type="PANTHER" id="PTHR30329">
    <property type="entry name" value="STATOR ELEMENT OF FLAGELLAR MOTOR COMPLEX"/>
    <property type="match status" value="1"/>
</dbReference>
<dbReference type="InterPro" id="IPR025713">
    <property type="entry name" value="MotB-like_N_dom"/>
</dbReference>
<dbReference type="EMBL" id="FUYC01000003">
    <property type="protein sequence ID" value="SKA77196.1"/>
    <property type="molecule type" value="Genomic_DNA"/>
</dbReference>
<name>A0A1T4WIM2_9BACT</name>
<evidence type="ECO:0000259" key="8">
    <source>
        <dbReference type="PROSITE" id="PS51123"/>
    </source>
</evidence>
<evidence type="ECO:0000256" key="7">
    <source>
        <dbReference type="PROSITE-ProRule" id="PRU00473"/>
    </source>
</evidence>
<dbReference type="CDD" id="cd07185">
    <property type="entry name" value="OmpA_C-like"/>
    <property type="match status" value="1"/>
</dbReference>
<dbReference type="SUPFAM" id="SSF103088">
    <property type="entry name" value="OmpA-like"/>
    <property type="match status" value="1"/>
</dbReference>
<comment type="subcellular location">
    <subcellularLocation>
        <location evidence="1">Cell membrane</location>
        <topology evidence="1">Single-pass membrane protein</topology>
    </subcellularLocation>
</comment>
<dbReference type="InterPro" id="IPR036737">
    <property type="entry name" value="OmpA-like_sf"/>
</dbReference>
<organism evidence="9 10">
    <name type="scientific">Paucidesulfovibrio gracilis DSM 16080</name>
    <dbReference type="NCBI Taxonomy" id="1121449"/>
    <lineage>
        <taxon>Bacteria</taxon>
        <taxon>Pseudomonadati</taxon>
        <taxon>Thermodesulfobacteriota</taxon>
        <taxon>Desulfovibrionia</taxon>
        <taxon>Desulfovibrionales</taxon>
        <taxon>Desulfovibrionaceae</taxon>
        <taxon>Paucidesulfovibrio</taxon>
    </lineage>
</organism>
<keyword evidence="3" id="KW-1003">Cell membrane</keyword>
<dbReference type="STRING" id="1121449.SAMN02745704_00957"/>
<accession>A0A1T4WIM2</accession>
<dbReference type="InterPro" id="IPR006665">
    <property type="entry name" value="OmpA-like"/>
</dbReference>
<dbReference type="InterPro" id="IPR050330">
    <property type="entry name" value="Bact_OuterMem_StrucFunc"/>
</dbReference>
<evidence type="ECO:0000256" key="1">
    <source>
        <dbReference type="ARBA" id="ARBA00004162"/>
    </source>
</evidence>